<organism evidence="3 4">
    <name type="scientific">Hirsutella rhossiliensis</name>
    <dbReference type="NCBI Taxonomy" id="111463"/>
    <lineage>
        <taxon>Eukaryota</taxon>
        <taxon>Fungi</taxon>
        <taxon>Dikarya</taxon>
        <taxon>Ascomycota</taxon>
        <taxon>Pezizomycotina</taxon>
        <taxon>Sordariomycetes</taxon>
        <taxon>Hypocreomycetidae</taxon>
        <taxon>Hypocreales</taxon>
        <taxon>Ophiocordycipitaceae</taxon>
        <taxon>Hirsutella</taxon>
    </lineage>
</organism>
<dbReference type="OrthoDB" id="4924881at2759"/>
<keyword evidence="4" id="KW-1185">Reference proteome</keyword>
<protein>
    <submittedName>
        <fullName evidence="3">Uncharacterized protein</fullName>
    </submittedName>
</protein>
<evidence type="ECO:0000313" key="3">
    <source>
        <dbReference type="EMBL" id="KAH0968010.1"/>
    </source>
</evidence>
<gene>
    <name evidence="3" type="ORF">HRG_00652</name>
</gene>
<evidence type="ECO:0000256" key="1">
    <source>
        <dbReference type="SAM" id="MobiDB-lite"/>
    </source>
</evidence>
<evidence type="ECO:0000313" key="4">
    <source>
        <dbReference type="Proteomes" id="UP000824596"/>
    </source>
</evidence>
<dbReference type="RefSeq" id="XP_044725523.1">
    <property type="nucleotide sequence ID" value="XM_044859123.1"/>
</dbReference>
<dbReference type="EMBL" id="JAIZPD010000001">
    <property type="protein sequence ID" value="KAH0968010.1"/>
    <property type="molecule type" value="Genomic_DNA"/>
</dbReference>
<feature type="chain" id="PRO_5040238015" evidence="2">
    <location>
        <begin position="23"/>
        <end position="153"/>
    </location>
</feature>
<sequence length="153" mass="16512">MSFAIMPRVFFVLCLAVLSVAGQWSGNYNTTRVPRKLDPPGKCWIQSLDKANGPYTAIYPCTCTGGKVSGDCSWLQQERVFNRVEDASCKCAKTRNIDLEPESLKAYGRGQPGAVTLCICDPVAGNGDDGTDELLDQDSSSQLPDLPSSAETI</sequence>
<dbReference type="AlphaFoldDB" id="A0A9P8N6T8"/>
<comment type="caution">
    <text evidence="3">The sequence shown here is derived from an EMBL/GenBank/DDBJ whole genome shotgun (WGS) entry which is preliminary data.</text>
</comment>
<reference evidence="3" key="1">
    <citation type="submission" date="2021-09" db="EMBL/GenBank/DDBJ databases">
        <title>A high-quality genome of the endoparasitic fungus Hirsutella rhossiliensis with a comparison of Hirsutella genomes reveals transposable elements contributing to genome size variation.</title>
        <authorList>
            <person name="Lin R."/>
            <person name="Jiao Y."/>
            <person name="Sun X."/>
            <person name="Ling J."/>
            <person name="Xie B."/>
            <person name="Cheng X."/>
        </authorList>
    </citation>
    <scope>NUCLEOTIDE SEQUENCE</scope>
    <source>
        <strain evidence="3">HR02</strain>
    </source>
</reference>
<feature type="compositionally biased region" description="Low complexity" evidence="1">
    <location>
        <begin position="137"/>
        <end position="153"/>
    </location>
</feature>
<feature type="region of interest" description="Disordered" evidence="1">
    <location>
        <begin position="129"/>
        <end position="153"/>
    </location>
</feature>
<keyword evidence="2" id="KW-0732">Signal</keyword>
<accession>A0A9P8N6T8</accession>
<dbReference type="GeneID" id="68349781"/>
<proteinExistence type="predicted"/>
<feature type="signal peptide" evidence="2">
    <location>
        <begin position="1"/>
        <end position="22"/>
    </location>
</feature>
<name>A0A9P8N6T8_9HYPO</name>
<evidence type="ECO:0000256" key="2">
    <source>
        <dbReference type="SAM" id="SignalP"/>
    </source>
</evidence>
<dbReference type="Proteomes" id="UP000824596">
    <property type="component" value="Unassembled WGS sequence"/>
</dbReference>